<comment type="caution">
    <text evidence="1">The sequence shown here is derived from an EMBL/GenBank/DDBJ whole genome shotgun (WGS) entry which is preliminary data.</text>
</comment>
<evidence type="ECO:0000313" key="1">
    <source>
        <dbReference type="EMBL" id="GIY74109.1"/>
    </source>
</evidence>
<protein>
    <submittedName>
        <fullName evidence="1">Uncharacterized protein</fullName>
    </submittedName>
</protein>
<name>A0AAV4VVX1_CAEEX</name>
<accession>A0AAV4VVX1</accession>
<evidence type="ECO:0000313" key="2">
    <source>
        <dbReference type="Proteomes" id="UP001054945"/>
    </source>
</evidence>
<keyword evidence="2" id="KW-1185">Reference proteome</keyword>
<dbReference type="AlphaFoldDB" id="A0AAV4VVX1"/>
<dbReference type="EMBL" id="BPLR01015169">
    <property type="protein sequence ID" value="GIY74109.1"/>
    <property type="molecule type" value="Genomic_DNA"/>
</dbReference>
<gene>
    <name evidence="1" type="ORF">CEXT_739591</name>
</gene>
<sequence length="83" mass="9131">MGVAKVIEIGFDENIRIISFCCFAQVTSDLEYNVSPVNVQVMGICIVSYGGARFLPEKEHQPETPTDQLVLTTPQGFILQGLI</sequence>
<proteinExistence type="predicted"/>
<organism evidence="1 2">
    <name type="scientific">Caerostris extrusa</name>
    <name type="common">Bark spider</name>
    <name type="synonym">Caerostris bankana</name>
    <dbReference type="NCBI Taxonomy" id="172846"/>
    <lineage>
        <taxon>Eukaryota</taxon>
        <taxon>Metazoa</taxon>
        <taxon>Ecdysozoa</taxon>
        <taxon>Arthropoda</taxon>
        <taxon>Chelicerata</taxon>
        <taxon>Arachnida</taxon>
        <taxon>Araneae</taxon>
        <taxon>Araneomorphae</taxon>
        <taxon>Entelegynae</taxon>
        <taxon>Araneoidea</taxon>
        <taxon>Araneidae</taxon>
        <taxon>Caerostris</taxon>
    </lineage>
</organism>
<reference evidence="1 2" key="1">
    <citation type="submission" date="2021-06" db="EMBL/GenBank/DDBJ databases">
        <title>Caerostris extrusa draft genome.</title>
        <authorList>
            <person name="Kono N."/>
            <person name="Arakawa K."/>
        </authorList>
    </citation>
    <scope>NUCLEOTIDE SEQUENCE [LARGE SCALE GENOMIC DNA]</scope>
</reference>
<dbReference type="Proteomes" id="UP001054945">
    <property type="component" value="Unassembled WGS sequence"/>
</dbReference>